<feature type="domain" description="STAS" evidence="8">
    <location>
        <begin position="695"/>
        <end position="783"/>
    </location>
</feature>
<dbReference type="PROSITE" id="PS50042">
    <property type="entry name" value="CNMP_BINDING_3"/>
    <property type="match status" value="1"/>
</dbReference>
<evidence type="ECO:0000256" key="3">
    <source>
        <dbReference type="ARBA" id="ARBA00022989"/>
    </source>
</evidence>
<keyword evidence="11" id="KW-1185">Reference proteome</keyword>
<sequence>MSSRIPRNSIFGVVNEDNYNDSSSRDISSLRNTSIDSGIWPSNKDNNELGQEFIETSSSVRSKSLYLSNLDFRSKNGSDKINNFLLSNRKKSFPPSSENPIALPPSNLSQTNEGFLSMMLTQQSSFIPQNSSSEDPFFKSKGLNETAKLLDNYISDDNASTIPNNIAPDSDSLPSCSLSLSNNHYDSISNSKNIQNLPTSNLPDNQTSFNHDNIHKLKRKSQVLIDMACWPLQYLPAVFLGLIFNLLDGISYGLITFPLSIPVYEHMGPIGLSMFFVSTIVCQVVITGGFSAFRGGNGLMMIEVIPFLYQMCNIILENVGANNKDRVIATTLMSYALSSIMTGLFFLSLGALKIGKLVDFFPRHILVGCIGGVGYFLVQTGLEVMSSVPFSFSIPTLIKYLEFDKFKLWGSALALSLLLRGLTYRFRGPMLVPLFCVMIPVVFYFIVFAAGIPMDKLRNDGWVFPLAASDTPFYQYITLFDFGNTDWKAVWLTVPTMLGLSFFGILHVPINAPALAVSINMNKLDTDRELVAHGVSNMVSGLFGSFQNYLCYSNSVLFYRSGGDSRLAGLMLALATLSLLIGGPSIIGFIPTLVVGTLIFHLGFELMKEALVDTWGVVNNIEYFTISLIVITMALVGFNEGILLGVVLACVFFILLYSNRTVIWKSCNGLSARSTVRRLYKQKLFLDQVVQQIHVLRLQGFMFFGTINYVEDTIMLLLKQRQWEHNPIRFLIIDFAFVTGMDFSAAEVFIRLRRILSSKQIHLVISGVSPNSEVAIALIASGVWNTSRKPVSDLIAEINMGSLDTTYVHTFSGLNASLEWCENYLLEYYIAYSNSLENDENQDETTSDAIKTNIEMASPLKLSDDNLYSSSPRLNMLSKASQSVMNPYSKKKLGNEKGTSTGLSPRSGSKTLPQNVHPAIKLLARALQQDHAAPPVDKFMFLAPYFKEISVKPGEYLWQKDTVPKGLYLVKSGVLSASIASYSARSAHNGLDANVNIEGETIFNENAFESIISGTLFGEISLFTGRNYNNNVSSEEGAELYLLSKEDFDALSKTEPEKMLEFVKLVLVYTDQYISSVSSFCY</sequence>
<reference evidence="9 11" key="1">
    <citation type="journal article" date="2018" name="MBio">
        <title>Comparative Genomics Reveals the Core Gene Toolbox for the Fungus-Insect Symbiosis.</title>
        <authorList>
            <person name="Wang Y."/>
            <person name="Stata M."/>
            <person name="Wang W."/>
            <person name="Stajich J.E."/>
            <person name="White M.M."/>
            <person name="Moncalvo J.M."/>
        </authorList>
    </citation>
    <scope>NUCLEOTIDE SEQUENCE [LARGE SCALE GENOMIC DNA]</scope>
    <source>
        <strain evidence="9 11">AUS-126-30</strain>
    </source>
</reference>
<dbReference type="InterPro" id="IPR000595">
    <property type="entry name" value="cNMP-bd_dom"/>
</dbReference>
<feature type="compositionally biased region" description="Polar residues" evidence="5">
    <location>
        <begin position="897"/>
        <end position="911"/>
    </location>
</feature>
<dbReference type="PANTHER" id="PTHR43310:SF4">
    <property type="entry name" value="AFR304WP"/>
    <property type="match status" value="1"/>
</dbReference>
<dbReference type="PANTHER" id="PTHR43310">
    <property type="entry name" value="SULFATE TRANSPORTER YBAR-RELATED"/>
    <property type="match status" value="1"/>
</dbReference>
<evidence type="ECO:0000256" key="1">
    <source>
        <dbReference type="ARBA" id="ARBA00004141"/>
    </source>
</evidence>
<dbReference type="Pfam" id="PF00027">
    <property type="entry name" value="cNMP_binding"/>
    <property type="match status" value="1"/>
</dbReference>
<evidence type="ECO:0000256" key="5">
    <source>
        <dbReference type="SAM" id="MobiDB-lite"/>
    </source>
</evidence>
<accession>A0A2U1J298</accession>
<evidence type="ECO:0000313" key="10">
    <source>
        <dbReference type="EMBL" id="PWA00478.1"/>
    </source>
</evidence>
<keyword evidence="4 6" id="KW-0472">Membrane</keyword>
<dbReference type="SUPFAM" id="SSF51206">
    <property type="entry name" value="cAMP-binding domain-like"/>
    <property type="match status" value="1"/>
</dbReference>
<feature type="region of interest" description="Disordered" evidence="5">
    <location>
        <begin position="888"/>
        <end position="911"/>
    </location>
</feature>
<feature type="domain" description="Cyclic nucleotide-binding" evidence="7">
    <location>
        <begin position="945"/>
        <end position="1051"/>
    </location>
</feature>
<dbReference type="PROSITE" id="PS50801">
    <property type="entry name" value="STAS"/>
    <property type="match status" value="1"/>
</dbReference>
<dbReference type="InterPro" id="IPR052706">
    <property type="entry name" value="Membrane-Transporter-like"/>
</dbReference>
<dbReference type="InterPro" id="IPR002645">
    <property type="entry name" value="STAS_dom"/>
</dbReference>
<dbReference type="EMBL" id="MBFU01000333">
    <property type="protein sequence ID" value="PWA00478.1"/>
    <property type="molecule type" value="Genomic_DNA"/>
</dbReference>
<gene>
    <name evidence="10" type="ORF">BB558_003479</name>
    <name evidence="9" type="ORF">BB558_004838</name>
</gene>
<dbReference type="InterPro" id="IPR018490">
    <property type="entry name" value="cNMP-bd_dom_sf"/>
</dbReference>
<feature type="transmembrane region" description="Helical" evidence="6">
    <location>
        <begin position="489"/>
        <end position="510"/>
    </location>
</feature>
<evidence type="ECO:0000256" key="4">
    <source>
        <dbReference type="ARBA" id="ARBA00023136"/>
    </source>
</evidence>
<feature type="transmembrane region" description="Helical" evidence="6">
    <location>
        <begin position="530"/>
        <end position="550"/>
    </location>
</feature>
<dbReference type="InterPro" id="IPR011547">
    <property type="entry name" value="SLC26A/SulP_dom"/>
</dbReference>
<evidence type="ECO:0000313" key="11">
    <source>
        <dbReference type="Proteomes" id="UP000245591"/>
    </source>
</evidence>
<keyword evidence="3 6" id="KW-1133">Transmembrane helix</keyword>
<feature type="transmembrane region" description="Helical" evidence="6">
    <location>
        <begin position="364"/>
        <end position="386"/>
    </location>
</feature>
<dbReference type="SUPFAM" id="SSF52091">
    <property type="entry name" value="SpoIIaa-like"/>
    <property type="match status" value="1"/>
</dbReference>
<feature type="transmembrane region" description="Helical" evidence="6">
    <location>
        <begin position="223"/>
        <end position="247"/>
    </location>
</feature>
<evidence type="ECO:0000256" key="2">
    <source>
        <dbReference type="ARBA" id="ARBA00022692"/>
    </source>
</evidence>
<feature type="transmembrane region" description="Helical" evidence="6">
    <location>
        <begin position="642"/>
        <end position="663"/>
    </location>
</feature>
<feature type="transmembrane region" description="Helical" evidence="6">
    <location>
        <begin position="430"/>
        <end position="452"/>
    </location>
</feature>
<evidence type="ECO:0000259" key="8">
    <source>
        <dbReference type="PROSITE" id="PS50801"/>
    </source>
</evidence>
<name>A0A2U1J298_SMIAN</name>
<evidence type="ECO:0000259" key="7">
    <source>
        <dbReference type="PROSITE" id="PS50042"/>
    </source>
</evidence>
<feature type="transmembrane region" description="Helical" evidence="6">
    <location>
        <begin position="267"/>
        <end position="286"/>
    </location>
</feature>
<dbReference type="CDD" id="cd00038">
    <property type="entry name" value="CAP_ED"/>
    <property type="match status" value="1"/>
</dbReference>
<dbReference type="InterPro" id="IPR014710">
    <property type="entry name" value="RmlC-like_jellyroll"/>
</dbReference>
<comment type="caution">
    <text evidence="9">The sequence shown here is derived from an EMBL/GenBank/DDBJ whole genome shotgun (WGS) entry which is preliminary data.</text>
</comment>
<dbReference type="Proteomes" id="UP000245591">
    <property type="component" value="Unassembled WGS sequence"/>
</dbReference>
<dbReference type="Gene3D" id="2.60.120.10">
    <property type="entry name" value="Jelly Rolls"/>
    <property type="match status" value="1"/>
</dbReference>
<dbReference type="EMBL" id="MBFU01000469">
    <property type="protein sequence ID" value="PVZ99147.1"/>
    <property type="molecule type" value="Genomic_DNA"/>
</dbReference>
<dbReference type="Pfam" id="PF01740">
    <property type="entry name" value="STAS"/>
    <property type="match status" value="1"/>
</dbReference>
<evidence type="ECO:0000313" key="9">
    <source>
        <dbReference type="EMBL" id="PVZ99147.1"/>
    </source>
</evidence>
<protein>
    <recommendedName>
        <fullName evidence="12">STAS domain-containing protein</fullName>
    </recommendedName>
</protein>
<comment type="subcellular location">
    <subcellularLocation>
        <location evidence="1">Membrane</location>
        <topology evidence="1">Multi-pass membrane protein</topology>
    </subcellularLocation>
</comment>
<evidence type="ECO:0008006" key="12">
    <source>
        <dbReference type="Google" id="ProtNLM"/>
    </source>
</evidence>
<organism evidence="9 11">
    <name type="scientific">Smittium angustum</name>
    <dbReference type="NCBI Taxonomy" id="133377"/>
    <lineage>
        <taxon>Eukaryota</taxon>
        <taxon>Fungi</taxon>
        <taxon>Fungi incertae sedis</taxon>
        <taxon>Zoopagomycota</taxon>
        <taxon>Kickxellomycotina</taxon>
        <taxon>Harpellomycetes</taxon>
        <taxon>Harpellales</taxon>
        <taxon>Legeriomycetaceae</taxon>
        <taxon>Smittium</taxon>
    </lineage>
</organism>
<dbReference type="AlphaFoldDB" id="A0A2U1J298"/>
<feature type="transmembrane region" description="Helical" evidence="6">
    <location>
        <begin position="615"/>
        <end position="636"/>
    </location>
</feature>
<dbReference type="GO" id="GO:0016020">
    <property type="term" value="C:membrane"/>
    <property type="evidence" value="ECO:0007669"/>
    <property type="project" value="UniProtKB-SubCell"/>
</dbReference>
<evidence type="ECO:0000256" key="6">
    <source>
        <dbReference type="SAM" id="Phobius"/>
    </source>
</evidence>
<dbReference type="CDD" id="cd07042">
    <property type="entry name" value="STAS_SulP_like_sulfate_transporter"/>
    <property type="match status" value="1"/>
</dbReference>
<feature type="transmembrane region" description="Helical" evidence="6">
    <location>
        <begin position="570"/>
        <end position="603"/>
    </location>
</feature>
<feature type="transmembrane region" description="Helical" evidence="6">
    <location>
        <begin position="328"/>
        <end position="352"/>
    </location>
</feature>
<dbReference type="Gene3D" id="3.30.750.24">
    <property type="entry name" value="STAS domain"/>
    <property type="match status" value="1"/>
</dbReference>
<proteinExistence type="predicted"/>
<keyword evidence="2 6" id="KW-0812">Transmembrane</keyword>
<dbReference type="Pfam" id="PF00916">
    <property type="entry name" value="Sulfate_transp"/>
    <property type="match status" value="1"/>
</dbReference>
<feature type="transmembrane region" description="Helical" evidence="6">
    <location>
        <begin position="730"/>
        <end position="750"/>
    </location>
</feature>
<dbReference type="InterPro" id="IPR036513">
    <property type="entry name" value="STAS_dom_sf"/>
</dbReference>